<evidence type="ECO:0000313" key="10">
    <source>
        <dbReference type="Proteomes" id="UP000183997"/>
    </source>
</evidence>
<feature type="domain" description="4Fe-4S ferredoxin-type" evidence="8">
    <location>
        <begin position="2"/>
        <end position="31"/>
    </location>
</feature>
<keyword evidence="7" id="KW-0411">Iron-sulfur</keyword>
<evidence type="ECO:0000256" key="1">
    <source>
        <dbReference type="ARBA" id="ARBA00022448"/>
    </source>
</evidence>
<keyword evidence="3" id="KW-0479">Metal-binding</keyword>
<dbReference type="EMBL" id="FRAR01000009">
    <property type="protein sequence ID" value="SHK22710.1"/>
    <property type="molecule type" value="Genomic_DNA"/>
</dbReference>
<evidence type="ECO:0000313" key="9">
    <source>
        <dbReference type="EMBL" id="SHK22710.1"/>
    </source>
</evidence>
<keyword evidence="1" id="KW-0813">Transport</keyword>
<reference evidence="10" key="1">
    <citation type="submission" date="2016-11" db="EMBL/GenBank/DDBJ databases">
        <authorList>
            <person name="Varghese N."/>
            <person name="Submissions S."/>
        </authorList>
    </citation>
    <scope>NUCLEOTIDE SEQUENCE [LARGE SCALE GENOMIC DNA]</scope>
    <source>
        <strain evidence="10">DSM 10349</strain>
    </source>
</reference>
<dbReference type="OrthoDB" id="9807879at2"/>
<keyword evidence="6" id="KW-0408">Iron</keyword>
<evidence type="ECO:0000256" key="4">
    <source>
        <dbReference type="ARBA" id="ARBA00022737"/>
    </source>
</evidence>
<dbReference type="AlphaFoldDB" id="A0A1M6QRH8"/>
<dbReference type="PANTHER" id="PTHR43687:SF6">
    <property type="entry name" value="L-ASPARTATE SEMIALDEHYDE SULFURTRANSFERASE IRON-SULFUR SUBUNIT"/>
    <property type="match status" value="1"/>
</dbReference>
<dbReference type="InterPro" id="IPR017900">
    <property type="entry name" value="4Fe4S_Fe_S_CS"/>
</dbReference>
<evidence type="ECO:0000256" key="5">
    <source>
        <dbReference type="ARBA" id="ARBA00022982"/>
    </source>
</evidence>
<dbReference type="InterPro" id="IPR017896">
    <property type="entry name" value="4Fe4S_Fe-S-bd"/>
</dbReference>
<dbReference type="InterPro" id="IPR050572">
    <property type="entry name" value="Fe-S_Ferredoxin"/>
</dbReference>
<keyword evidence="10" id="KW-1185">Reference proteome</keyword>
<dbReference type="RefSeq" id="WP_072911710.1">
    <property type="nucleotide sequence ID" value="NZ_FRAR01000009.1"/>
</dbReference>
<evidence type="ECO:0000256" key="6">
    <source>
        <dbReference type="ARBA" id="ARBA00023004"/>
    </source>
</evidence>
<sequence>MFMVTINQDKCEGCGSCVDACPAKILGMTEGKAEVIGDAADCLGCETCLELCPTEAFSIMEL</sequence>
<dbReference type="PROSITE" id="PS51379">
    <property type="entry name" value="4FE4S_FER_2"/>
    <property type="match status" value="2"/>
</dbReference>
<name>A0A1M6QRH8_9FIRM</name>
<keyword evidence="2" id="KW-0004">4Fe-4S</keyword>
<evidence type="ECO:0000259" key="8">
    <source>
        <dbReference type="PROSITE" id="PS51379"/>
    </source>
</evidence>
<gene>
    <name evidence="9" type="ORF">SAMN02745123_01141</name>
</gene>
<evidence type="ECO:0000256" key="3">
    <source>
        <dbReference type="ARBA" id="ARBA00022723"/>
    </source>
</evidence>
<evidence type="ECO:0000256" key="2">
    <source>
        <dbReference type="ARBA" id="ARBA00022485"/>
    </source>
</evidence>
<dbReference type="Gene3D" id="3.30.70.20">
    <property type="match status" value="1"/>
</dbReference>
<dbReference type="PROSITE" id="PS00198">
    <property type="entry name" value="4FE4S_FER_1"/>
    <property type="match status" value="2"/>
</dbReference>
<dbReference type="Pfam" id="PF12838">
    <property type="entry name" value="Fer4_7"/>
    <property type="match status" value="1"/>
</dbReference>
<keyword evidence="5" id="KW-0249">Electron transport</keyword>
<feature type="domain" description="4Fe-4S ferredoxin-type" evidence="8">
    <location>
        <begin position="32"/>
        <end position="62"/>
    </location>
</feature>
<dbReference type="SUPFAM" id="SSF54862">
    <property type="entry name" value="4Fe-4S ferredoxins"/>
    <property type="match status" value="1"/>
</dbReference>
<proteinExistence type="predicted"/>
<dbReference type="GO" id="GO:0046872">
    <property type="term" value="F:metal ion binding"/>
    <property type="evidence" value="ECO:0007669"/>
    <property type="project" value="UniProtKB-KW"/>
</dbReference>
<keyword evidence="4" id="KW-0677">Repeat</keyword>
<dbReference type="Proteomes" id="UP000183997">
    <property type="component" value="Unassembled WGS sequence"/>
</dbReference>
<organism evidence="9 10">
    <name type="scientific">Desulforamulus aeronauticus DSM 10349</name>
    <dbReference type="NCBI Taxonomy" id="1121421"/>
    <lineage>
        <taxon>Bacteria</taxon>
        <taxon>Bacillati</taxon>
        <taxon>Bacillota</taxon>
        <taxon>Clostridia</taxon>
        <taxon>Eubacteriales</taxon>
        <taxon>Peptococcaceae</taxon>
        <taxon>Desulforamulus</taxon>
    </lineage>
</organism>
<dbReference type="STRING" id="1121421.SAMN02745123_01141"/>
<accession>A0A1M6QRH8</accession>
<protein>
    <submittedName>
        <fullName evidence="9">4Fe-4S dicluster domain-containing protein</fullName>
    </submittedName>
</protein>
<dbReference type="GO" id="GO:0051539">
    <property type="term" value="F:4 iron, 4 sulfur cluster binding"/>
    <property type="evidence" value="ECO:0007669"/>
    <property type="project" value="UniProtKB-KW"/>
</dbReference>
<evidence type="ECO:0000256" key="7">
    <source>
        <dbReference type="ARBA" id="ARBA00023014"/>
    </source>
</evidence>
<dbReference type="PANTHER" id="PTHR43687">
    <property type="entry name" value="ADENYLYLSULFATE REDUCTASE, BETA SUBUNIT"/>
    <property type="match status" value="1"/>
</dbReference>